<dbReference type="Gene3D" id="3.30.9.10">
    <property type="entry name" value="D-Amino Acid Oxidase, subunit A, domain 2"/>
    <property type="match status" value="1"/>
</dbReference>
<dbReference type="InterPro" id="IPR008471">
    <property type="entry name" value="MnmC-like_methylTransf"/>
</dbReference>
<protein>
    <recommendedName>
        <fullName evidence="10">tRNA 5-methylaminomethyl-2-thiouridine biosynthesis bifunctional protein MnmC</fullName>
        <shortName evidence="10">tRNA mnm(5)s(2)U biosynthesis bifunctional protein</shortName>
    </recommendedName>
    <domain>
        <recommendedName>
            <fullName evidence="10">tRNA (mnm(5)s(2)U34)-methyltransferase</fullName>
            <ecNumber evidence="10">2.1.1.61</ecNumber>
        </recommendedName>
    </domain>
    <domain>
        <recommendedName>
            <fullName evidence="10">FAD-dependent cmnm(5)s(2)U34 oxidoreductase</fullName>
            <ecNumber evidence="10">1.5.-.-</ecNumber>
        </recommendedName>
    </domain>
</protein>
<keyword evidence="8 10" id="KW-0560">Oxidoreductase</keyword>
<dbReference type="EMBL" id="JBHSSW010000009">
    <property type="protein sequence ID" value="MFC6198102.1"/>
    <property type="molecule type" value="Genomic_DNA"/>
</dbReference>
<evidence type="ECO:0000256" key="2">
    <source>
        <dbReference type="ARBA" id="ARBA00022603"/>
    </source>
</evidence>
<dbReference type="PANTHER" id="PTHR13847">
    <property type="entry name" value="SARCOSINE DEHYDROGENASE-RELATED"/>
    <property type="match status" value="1"/>
</dbReference>
<evidence type="ECO:0000256" key="8">
    <source>
        <dbReference type="ARBA" id="ARBA00023002"/>
    </source>
</evidence>
<dbReference type="InterPro" id="IPR006076">
    <property type="entry name" value="FAD-dep_OxRdtase"/>
</dbReference>
<dbReference type="Proteomes" id="UP001596303">
    <property type="component" value="Unassembled WGS sequence"/>
</dbReference>
<evidence type="ECO:0000313" key="14">
    <source>
        <dbReference type="Proteomes" id="UP001596303"/>
    </source>
</evidence>
<evidence type="ECO:0000259" key="12">
    <source>
        <dbReference type="Pfam" id="PF05430"/>
    </source>
</evidence>
<dbReference type="Pfam" id="PF01266">
    <property type="entry name" value="DAO"/>
    <property type="match status" value="1"/>
</dbReference>
<comment type="subcellular location">
    <subcellularLocation>
        <location evidence="10">Cytoplasm</location>
    </subcellularLocation>
</comment>
<proteinExistence type="inferred from homology"/>
<feature type="domain" description="MnmC-like methyltransferase" evidence="12">
    <location>
        <begin position="114"/>
        <end position="232"/>
    </location>
</feature>
<keyword evidence="2 10" id="KW-0489">Methyltransferase</keyword>
<dbReference type="NCBIfam" id="TIGR03197">
    <property type="entry name" value="MnmC_Cterm"/>
    <property type="match status" value="1"/>
</dbReference>
<dbReference type="SUPFAM" id="SSF51905">
    <property type="entry name" value="FAD/NAD(P)-binding domain"/>
    <property type="match status" value="1"/>
</dbReference>
<dbReference type="InterPro" id="IPR017610">
    <property type="entry name" value="tRNA_S-uridine_synth_MnmC_C"/>
</dbReference>
<dbReference type="EC" id="2.1.1.61" evidence="10"/>
<keyword evidence="6 10" id="KW-0819">tRNA processing</keyword>
<comment type="similarity">
    <text evidence="10">In the C-terminal section; belongs to the DAO family.</text>
</comment>
<name>A0ABW1S8X2_9PROT</name>
<dbReference type="RefSeq" id="WP_377378007.1">
    <property type="nucleotide sequence ID" value="NZ_JBHSSW010000009.1"/>
</dbReference>
<keyword evidence="3 10" id="KW-0285">Flavoprotein</keyword>
<dbReference type="Pfam" id="PF05430">
    <property type="entry name" value="Methyltransf_30"/>
    <property type="match status" value="1"/>
</dbReference>
<evidence type="ECO:0000256" key="10">
    <source>
        <dbReference type="HAMAP-Rule" id="MF_01102"/>
    </source>
</evidence>
<dbReference type="InterPro" id="IPR023032">
    <property type="entry name" value="tRNA_MAMT_biosynth_bifunc_MnmC"/>
</dbReference>
<comment type="caution">
    <text evidence="13">The sequence shown here is derived from an EMBL/GenBank/DDBJ whole genome shotgun (WGS) entry which is preliminary data.</text>
</comment>
<gene>
    <name evidence="10 13" type="primary">mnmC</name>
    <name evidence="13" type="ORF">ACFQDM_08430</name>
</gene>
<evidence type="ECO:0000256" key="1">
    <source>
        <dbReference type="ARBA" id="ARBA00022490"/>
    </source>
</evidence>
<dbReference type="NCBIfam" id="NF002481">
    <property type="entry name" value="PRK01747.1-2"/>
    <property type="match status" value="1"/>
</dbReference>
<keyword evidence="4 10" id="KW-0808">Transferase</keyword>
<evidence type="ECO:0000256" key="7">
    <source>
        <dbReference type="ARBA" id="ARBA00022827"/>
    </source>
</evidence>
<evidence type="ECO:0000256" key="6">
    <source>
        <dbReference type="ARBA" id="ARBA00022694"/>
    </source>
</evidence>
<dbReference type="InterPro" id="IPR036188">
    <property type="entry name" value="FAD/NAD-bd_sf"/>
</dbReference>
<sequence length="626" mass="67948">MARLPEPAKLEWKEDGTPVATSFDDVYFSLSDGLEETRAVFLKACGLPEGWQSVPSYTIAELGFGTGLNFLATVEAWLKSTTGQNNWLHFTSVEKHPMSPQDAARALARWPDLEILAAELIAQWPVPALGPHRLVFPDWRVTLTLFIGDAEDWLNTMDFQADAWFLDGFAPAKNDTMWAEALYPLMARHSKKGTRIGTYTVAGAVRRGLAAAGFTVAKAPGFGRKRERLEASWPGTEETGAPDLPLMRPTPKKIDRLVVIGAGIAGASVARSFALRGLPVDVLDQAQAPAQGASGNPIGLVMPRLDAADTPQARLLLHTYLFARRFYTQHGGGLAMRVDVEQAAQSEKDVQRFEKLLADPPLPDTTLTGSKTGTDVVLTHHDAMMVRPNLLVSELLDHPNISFHGGAQIDDLADLTGRYPENTLFIVTSGLASQSLLSDMDIQMAGRLGQVDWSDQLPEADENRALASGHYALRTGTSLLFGATFEAIAADQMPETSEKARAENLDALKAMSPDLFEALRSAELQSRASVRATTPDRMPIAGPVFHADTLRETLAPITKGAPVTDALSYNTQQCVLTGLGARGFTFAPLLAETLAAQAFGEPLPLSRKEYEQVSPTRFLIRALRKG</sequence>
<evidence type="ECO:0000256" key="4">
    <source>
        <dbReference type="ARBA" id="ARBA00022679"/>
    </source>
</evidence>
<organism evidence="13 14">
    <name type="scientific">Ponticaulis profundi</name>
    <dbReference type="NCBI Taxonomy" id="2665222"/>
    <lineage>
        <taxon>Bacteria</taxon>
        <taxon>Pseudomonadati</taxon>
        <taxon>Pseudomonadota</taxon>
        <taxon>Alphaproteobacteria</taxon>
        <taxon>Hyphomonadales</taxon>
        <taxon>Hyphomonadaceae</taxon>
        <taxon>Ponticaulis</taxon>
    </lineage>
</organism>
<evidence type="ECO:0000313" key="13">
    <source>
        <dbReference type="EMBL" id="MFC6198102.1"/>
    </source>
</evidence>
<feature type="region of interest" description="tRNA (mnm(5)s(2)U34)-methyltransferase" evidence="10">
    <location>
        <begin position="1"/>
        <end position="234"/>
    </location>
</feature>
<dbReference type="Gene3D" id="3.40.50.150">
    <property type="entry name" value="Vaccinia Virus protein VP39"/>
    <property type="match status" value="1"/>
</dbReference>
<evidence type="ECO:0000256" key="3">
    <source>
        <dbReference type="ARBA" id="ARBA00022630"/>
    </source>
</evidence>
<keyword evidence="7 10" id="KW-0274">FAD</keyword>
<dbReference type="Gene3D" id="3.50.50.60">
    <property type="entry name" value="FAD/NAD(P)-binding domain"/>
    <property type="match status" value="1"/>
</dbReference>
<dbReference type="EC" id="1.5.-.-" evidence="10"/>
<dbReference type="PANTHER" id="PTHR13847:SF283">
    <property type="entry name" value="TRNA 5-METHYLAMINOMETHYL-2-THIOURIDINE BIOSYNTHESIS BIFUNCTIONAL PROTEIN MNMC"/>
    <property type="match status" value="1"/>
</dbReference>
<evidence type="ECO:0000256" key="9">
    <source>
        <dbReference type="ARBA" id="ARBA00023268"/>
    </source>
</evidence>
<comment type="catalytic activity">
    <reaction evidence="10">
        <text>5-aminomethyl-2-thiouridine(34) in tRNA + S-adenosyl-L-methionine = 5-methylaminomethyl-2-thiouridine(34) in tRNA + S-adenosyl-L-homocysteine + H(+)</text>
        <dbReference type="Rhea" id="RHEA:19569"/>
        <dbReference type="Rhea" id="RHEA-COMP:10195"/>
        <dbReference type="Rhea" id="RHEA-COMP:10197"/>
        <dbReference type="ChEBI" id="CHEBI:15378"/>
        <dbReference type="ChEBI" id="CHEBI:57856"/>
        <dbReference type="ChEBI" id="CHEBI:59789"/>
        <dbReference type="ChEBI" id="CHEBI:74454"/>
        <dbReference type="ChEBI" id="CHEBI:74455"/>
        <dbReference type="EC" id="2.1.1.61"/>
    </reaction>
</comment>
<keyword evidence="5 10" id="KW-0949">S-adenosyl-L-methionine</keyword>
<dbReference type="InterPro" id="IPR047785">
    <property type="entry name" value="tRNA_MNMC2"/>
</dbReference>
<keyword evidence="14" id="KW-1185">Reference proteome</keyword>
<comment type="function">
    <text evidence="10">Catalyzes the last two steps in the biosynthesis of 5-methylaminomethyl-2-thiouridine (mnm(5)s(2)U) at the wobble position (U34) in tRNA. Catalyzes the FAD-dependent demodification of cmnm(5)s(2)U34 to nm(5)s(2)U34, followed by the transfer of a methyl group from S-adenosyl-L-methionine to nm(5)s(2)U34, to form mnm(5)s(2)U34.</text>
</comment>
<accession>A0ABW1S8X2</accession>
<dbReference type="InterPro" id="IPR029063">
    <property type="entry name" value="SAM-dependent_MTases_sf"/>
</dbReference>
<evidence type="ECO:0000256" key="5">
    <source>
        <dbReference type="ARBA" id="ARBA00022691"/>
    </source>
</evidence>
<comment type="similarity">
    <text evidence="10">In the N-terminal section; belongs to the methyltransferase superfamily. tRNA (mnm(5)s(2)U34)-methyltransferase family.</text>
</comment>
<feature type="region of interest" description="FAD-dependent cmnm(5)s(2)U34 oxidoreductase" evidence="10">
    <location>
        <begin position="260"/>
        <end position="626"/>
    </location>
</feature>
<comment type="cofactor">
    <cofactor evidence="10">
        <name>FAD</name>
        <dbReference type="ChEBI" id="CHEBI:57692"/>
    </cofactor>
</comment>
<dbReference type="HAMAP" id="MF_01102">
    <property type="entry name" value="MnmC"/>
    <property type="match status" value="1"/>
</dbReference>
<keyword evidence="1 10" id="KW-0963">Cytoplasm</keyword>
<keyword evidence="9 10" id="KW-0511">Multifunctional enzyme</keyword>
<reference evidence="14" key="1">
    <citation type="journal article" date="2019" name="Int. J. Syst. Evol. Microbiol.">
        <title>The Global Catalogue of Microorganisms (GCM) 10K type strain sequencing project: providing services to taxonomists for standard genome sequencing and annotation.</title>
        <authorList>
            <consortium name="The Broad Institute Genomics Platform"/>
            <consortium name="The Broad Institute Genome Sequencing Center for Infectious Disease"/>
            <person name="Wu L."/>
            <person name="Ma J."/>
        </authorList>
    </citation>
    <scope>NUCLEOTIDE SEQUENCE [LARGE SCALE GENOMIC DNA]</scope>
    <source>
        <strain evidence="14">CGMCC-1.15741</strain>
    </source>
</reference>
<evidence type="ECO:0000259" key="11">
    <source>
        <dbReference type="Pfam" id="PF01266"/>
    </source>
</evidence>
<dbReference type="SUPFAM" id="SSF53335">
    <property type="entry name" value="S-adenosyl-L-methionine-dependent methyltransferases"/>
    <property type="match status" value="1"/>
</dbReference>
<dbReference type="NCBIfam" id="NF033855">
    <property type="entry name" value="tRNA_MNMC2"/>
    <property type="match status" value="1"/>
</dbReference>
<feature type="domain" description="FAD dependent oxidoreductase" evidence="11">
    <location>
        <begin position="257"/>
        <end position="596"/>
    </location>
</feature>